<dbReference type="PROSITE" id="PS51257">
    <property type="entry name" value="PROKAR_LIPOPROTEIN"/>
    <property type="match status" value="1"/>
</dbReference>
<dbReference type="RefSeq" id="WP_204445144.1">
    <property type="nucleotide sequence ID" value="NZ_JACJKY010000005.1"/>
</dbReference>
<gene>
    <name evidence="2" type="ORF">H6A12_04240</name>
</gene>
<protein>
    <recommendedName>
        <fullName evidence="4">Lipoprotein</fullName>
    </recommendedName>
</protein>
<proteinExistence type="predicted"/>
<dbReference type="EMBL" id="JACJKY010000005">
    <property type="protein sequence ID" value="MBM6920364.1"/>
    <property type="molecule type" value="Genomic_DNA"/>
</dbReference>
<feature type="signal peptide" evidence="1">
    <location>
        <begin position="1"/>
        <end position="23"/>
    </location>
</feature>
<keyword evidence="3" id="KW-1185">Reference proteome</keyword>
<dbReference type="Proteomes" id="UP000774750">
    <property type="component" value="Unassembled WGS sequence"/>
</dbReference>
<organism evidence="2 3">
    <name type="scientific">Merdimmobilis hominis</name>
    <dbReference type="NCBI Taxonomy" id="2897707"/>
    <lineage>
        <taxon>Bacteria</taxon>
        <taxon>Bacillati</taxon>
        <taxon>Bacillota</taxon>
        <taxon>Clostridia</taxon>
        <taxon>Eubacteriales</taxon>
        <taxon>Oscillospiraceae</taxon>
        <taxon>Merdimmobilis</taxon>
    </lineage>
</organism>
<keyword evidence="1" id="KW-0732">Signal</keyword>
<reference evidence="2" key="2">
    <citation type="journal article" date="2021" name="Sci. Rep.">
        <title>The distribution of antibiotic resistance genes in chicken gut microbiota commensals.</title>
        <authorList>
            <person name="Juricova H."/>
            <person name="Matiasovicova J."/>
            <person name="Kubasova T."/>
            <person name="Cejkova D."/>
            <person name="Rychlik I."/>
        </authorList>
    </citation>
    <scope>NUCLEOTIDE SEQUENCE</scope>
    <source>
        <strain evidence="2">An559</strain>
    </source>
</reference>
<name>A0A939BCQ7_9FIRM</name>
<feature type="chain" id="PRO_5039431850" description="Lipoprotein" evidence="1">
    <location>
        <begin position="24"/>
        <end position="216"/>
    </location>
</feature>
<evidence type="ECO:0008006" key="4">
    <source>
        <dbReference type="Google" id="ProtNLM"/>
    </source>
</evidence>
<evidence type="ECO:0000313" key="3">
    <source>
        <dbReference type="Proteomes" id="UP000774750"/>
    </source>
</evidence>
<sequence length="216" mass="24048">MKIRKLLCILCAFSMILALTACNSDSTPKDDKNGTGETDDSAFTFQLNGTDCSVYGGNDKLSEYPEPYCSLKKGENLKAGIQTTVSSGLNKQPFYKVWLTNDQETDCAYSDANISSFFMLCGEPGDMVCRGVTFGQTKEEVDKLANKYPNIGYGSNQYESTLRSLLFNKLGENWADQIEEEYYVYPNCGPDGLDFYLYVAFLDGKVYAMAAAAFYY</sequence>
<evidence type="ECO:0000313" key="2">
    <source>
        <dbReference type="EMBL" id="MBM6920364.1"/>
    </source>
</evidence>
<evidence type="ECO:0000256" key="1">
    <source>
        <dbReference type="SAM" id="SignalP"/>
    </source>
</evidence>
<accession>A0A939BCQ7</accession>
<dbReference type="AlphaFoldDB" id="A0A939BCQ7"/>
<comment type="caution">
    <text evidence="2">The sequence shown here is derived from an EMBL/GenBank/DDBJ whole genome shotgun (WGS) entry which is preliminary data.</text>
</comment>
<reference evidence="2" key="1">
    <citation type="submission" date="2020-08" db="EMBL/GenBank/DDBJ databases">
        <authorList>
            <person name="Cejkova D."/>
            <person name="Kubasova T."/>
            <person name="Jahodarova E."/>
            <person name="Rychlik I."/>
        </authorList>
    </citation>
    <scope>NUCLEOTIDE SEQUENCE</scope>
    <source>
        <strain evidence="2">An559</strain>
    </source>
</reference>